<gene>
    <name evidence="2" type="ORF">EX30DRAFT_198463</name>
</gene>
<sequence length="288" mass="30774">MIPRVVKMVTRCDSYRPQFGELRHWSGHWRDGLADRIGRLFRRRGPGDGIAQYAGFLSHNPHDDNNNNEVSKRSNTAPLTFHQLVLQVAGDMDKLRTAAGVPEVVEIAETDSLAIVGIPRNTYSSSTPPVEYTSTQLAGVGPHFDGHLKPLRRLLLQISHPRGRRARYQASSKPHSGESQNPGAPGPKGVKAGHDSASSAARARGGSGSASWPEDFLAQSQDRVCAIKQGTNGVLSGFRETAGAFLSCAGRSDEAVFGGGDEVCDGVLGGADGVEVVDETVEKVVGRK</sequence>
<accession>A0A4S2MKP6</accession>
<dbReference type="EMBL" id="ML220152">
    <property type="protein sequence ID" value="TGZ77522.1"/>
    <property type="molecule type" value="Genomic_DNA"/>
</dbReference>
<dbReference type="InParanoid" id="A0A4S2MKP6"/>
<evidence type="ECO:0000256" key="1">
    <source>
        <dbReference type="SAM" id="MobiDB-lite"/>
    </source>
</evidence>
<protein>
    <submittedName>
        <fullName evidence="2">Uncharacterized protein</fullName>
    </submittedName>
</protein>
<keyword evidence="3" id="KW-1185">Reference proteome</keyword>
<evidence type="ECO:0000313" key="2">
    <source>
        <dbReference type="EMBL" id="TGZ77522.1"/>
    </source>
</evidence>
<dbReference type="AlphaFoldDB" id="A0A4S2MKP6"/>
<organism evidence="2 3">
    <name type="scientific">Ascodesmis nigricans</name>
    <dbReference type="NCBI Taxonomy" id="341454"/>
    <lineage>
        <taxon>Eukaryota</taxon>
        <taxon>Fungi</taxon>
        <taxon>Dikarya</taxon>
        <taxon>Ascomycota</taxon>
        <taxon>Pezizomycotina</taxon>
        <taxon>Pezizomycetes</taxon>
        <taxon>Pezizales</taxon>
        <taxon>Ascodesmidaceae</taxon>
        <taxon>Ascodesmis</taxon>
    </lineage>
</organism>
<proteinExistence type="predicted"/>
<feature type="compositionally biased region" description="Polar residues" evidence="1">
    <location>
        <begin position="169"/>
        <end position="181"/>
    </location>
</feature>
<evidence type="ECO:0000313" key="3">
    <source>
        <dbReference type="Proteomes" id="UP000298138"/>
    </source>
</evidence>
<dbReference type="Proteomes" id="UP000298138">
    <property type="component" value="Unassembled WGS sequence"/>
</dbReference>
<name>A0A4S2MKP6_9PEZI</name>
<reference evidence="2 3" key="1">
    <citation type="submission" date="2019-04" db="EMBL/GenBank/DDBJ databases">
        <title>Comparative genomics and transcriptomics to analyze fruiting body development in filamentous ascomycetes.</title>
        <authorList>
            <consortium name="DOE Joint Genome Institute"/>
            <person name="Lutkenhaus R."/>
            <person name="Traeger S."/>
            <person name="Breuer J."/>
            <person name="Kuo A."/>
            <person name="Lipzen A."/>
            <person name="Pangilinan J."/>
            <person name="Dilworth D."/>
            <person name="Sandor L."/>
            <person name="Poggeler S."/>
            <person name="Barry K."/>
            <person name="Grigoriev I.V."/>
            <person name="Nowrousian M."/>
        </authorList>
    </citation>
    <scope>NUCLEOTIDE SEQUENCE [LARGE SCALE GENOMIC DNA]</scope>
    <source>
        <strain evidence="2 3">CBS 389.68</strain>
    </source>
</reference>
<feature type="region of interest" description="Disordered" evidence="1">
    <location>
        <begin position="159"/>
        <end position="213"/>
    </location>
</feature>